<keyword evidence="11 14" id="KW-1133">Transmembrane helix</keyword>
<dbReference type="PROSITE" id="PS50109">
    <property type="entry name" value="HIS_KIN"/>
    <property type="match status" value="1"/>
</dbReference>
<dbReference type="SUPFAM" id="SSF47384">
    <property type="entry name" value="Homodimeric domain of signal transducing histidine kinase"/>
    <property type="match status" value="1"/>
</dbReference>
<dbReference type="InterPro" id="IPR050980">
    <property type="entry name" value="2C_sensor_his_kinase"/>
</dbReference>
<dbReference type="PANTHER" id="PTHR44936:SF10">
    <property type="entry name" value="SENSOR PROTEIN RSTB"/>
    <property type="match status" value="1"/>
</dbReference>
<dbReference type="CDD" id="cd06225">
    <property type="entry name" value="HAMP"/>
    <property type="match status" value="1"/>
</dbReference>
<accession>A0ABQ6VGR6</accession>
<evidence type="ECO:0000256" key="14">
    <source>
        <dbReference type="SAM" id="Phobius"/>
    </source>
</evidence>
<feature type="domain" description="Histidine kinase" evidence="15">
    <location>
        <begin position="311"/>
        <end position="528"/>
    </location>
</feature>
<evidence type="ECO:0000256" key="13">
    <source>
        <dbReference type="ARBA" id="ARBA00035305"/>
    </source>
</evidence>
<evidence type="ECO:0000256" key="1">
    <source>
        <dbReference type="ARBA" id="ARBA00000085"/>
    </source>
</evidence>
<feature type="transmembrane region" description="Helical" evidence="14">
    <location>
        <begin position="223"/>
        <end position="242"/>
    </location>
</feature>
<dbReference type="Gene3D" id="6.10.340.10">
    <property type="match status" value="1"/>
</dbReference>
<dbReference type="SMART" id="SM00304">
    <property type="entry name" value="HAMP"/>
    <property type="match status" value="1"/>
</dbReference>
<evidence type="ECO:0000256" key="5">
    <source>
        <dbReference type="ARBA" id="ARBA00022553"/>
    </source>
</evidence>
<proteinExistence type="predicted"/>
<dbReference type="PROSITE" id="PS50885">
    <property type="entry name" value="HAMP"/>
    <property type="match status" value="1"/>
</dbReference>
<dbReference type="InterPro" id="IPR005467">
    <property type="entry name" value="His_kinase_dom"/>
</dbReference>
<dbReference type="PANTHER" id="PTHR44936">
    <property type="entry name" value="SENSOR PROTEIN CREC"/>
    <property type="match status" value="1"/>
</dbReference>
<comment type="catalytic activity">
    <reaction evidence="1">
        <text>ATP + protein L-histidine = ADP + protein N-phospho-L-histidine.</text>
        <dbReference type="EC" id="2.7.13.3"/>
    </reaction>
</comment>
<evidence type="ECO:0000256" key="4">
    <source>
        <dbReference type="ARBA" id="ARBA00022475"/>
    </source>
</evidence>
<dbReference type="EMBL" id="WBZJ01000001">
    <property type="protein sequence ID" value="KAB3522978.1"/>
    <property type="molecule type" value="Genomic_DNA"/>
</dbReference>
<comment type="caution">
    <text evidence="17">The sequence shown here is derived from an EMBL/GenBank/DDBJ whole genome shotgun (WGS) entry which is preliminary data.</text>
</comment>
<protein>
    <recommendedName>
        <fullName evidence="13">Sensor histidine kinase MtrB</fullName>
        <ecNumber evidence="3">2.7.13.3</ecNumber>
    </recommendedName>
</protein>
<evidence type="ECO:0000256" key="2">
    <source>
        <dbReference type="ARBA" id="ARBA00004651"/>
    </source>
</evidence>
<dbReference type="NCBIfam" id="NF040691">
    <property type="entry name" value="MtrAB_MtrB"/>
    <property type="match status" value="1"/>
</dbReference>
<name>A0ABQ6VGR6_9CORY</name>
<feature type="transmembrane region" description="Helical" evidence="14">
    <location>
        <begin position="51"/>
        <end position="74"/>
    </location>
</feature>
<dbReference type="Pfam" id="PF00512">
    <property type="entry name" value="HisKA"/>
    <property type="match status" value="1"/>
</dbReference>
<evidence type="ECO:0000313" key="17">
    <source>
        <dbReference type="EMBL" id="KAB3522978.1"/>
    </source>
</evidence>
<evidence type="ECO:0000256" key="6">
    <source>
        <dbReference type="ARBA" id="ARBA00022679"/>
    </source>
</evidence>
<dbReference type="Pfam" id="PF02518">
    <property type="entry name" value="HATPase_c"/>
    <property type="match status" value="1"/>
</dbReference>
<dbReference type="Proteomes" id="UP000436181">
    <property type="component" value="Unassembled WGS sequence"/>
</dbReference>
<dbReference type="Pfam" id="PF00672">
    <property type="entry name" value="HAMP"/>
    <property type="match status" value="1"/>
</dbReference>
<dbReference type="RefSeq" id="WP_151842037.1">
    <property type="nucleotide sequence ID" value="NZ_CP061033.1"/>
</dbReference>
<keyword evidence="7 14" id="KW-0812">Transmembrane</keyword>
<keyword evidence="9 17" id="KW-0418">Kinase</keyword>
<evidence type="ECO:0000259" key="15">
    <source>
        <dbReference type="PROSITE" id="PS50109"/>
    </source>
</evidence>
<evidence type="ECO:0000256" key="8">
    <source>
        <dbReference type="ARBA" id="ARBA00022741"/>
    </source>
</evidence>
<dbReference type="CDD" id="cd00082">
    <property type="entry name" value="HisKA"/>
    <property type="match status" value="1"/>
</dbReference>
<sequence length="554" mass="60613">MSSPNDVTPAPSQEGSWWDHTKFFFSNPPGATRSGWKTLRYRWRTSVQVRVVWSVFIASFVVISILGIVLTSFLGQQLLNAEHDSAVEEMDRARVKVQEQIAATNPTNPVAIRLTSARAVLVDRNPAAEKRTTAVFEPVLISSDVNNEETVVPDTATIPEELRDFVRQGQVATQHVTMPVGGNPRAKALIIGSPVASDIANVELYLIFPLDAEESTLSLMRGLLMSGGIVLIVLLVVIVWMFSQQVTVPIRRAALVAERFADGNLRERMVVNGQDEVARLGSSFNQMAEKLSTQIRELREFGSVQQRFTSDVSHELRTPLTTVRMAADLIQDNADNLDPMTARASALMSKELDRFESLLGDLLEISRHDAGVANLSNELVDVRGIIRSAHQQVHAIAEETGAEVRLNLPDSAVMMEVDSRRVERIVRNLMANAVDHSESRPVDVTLAVGESSMALTVVDHGVGLKPGEENLVFNRFWRSDPSRERRTGGTGLGLAIAKEDAELHGGRLEAIGEPGVGACFRLTLPRNSGDVVVSSPLPLAVDRTLDNGGSDDEQ</sequence>
<organism evidence="17 18">
    <name type="scientific">Corynebacterium zhongnanshanii</name>
    <dbReference type="NCBI Taxonomy" id="2768834"/>
    <lineage>
        <taxon>Bacteria</taxon>
        <taxon>Bacillati</taxon>
        <taxon>Actinomycetota</taxon>
        <taxon>Actinomycetes</taxon>
        <taxon>Mycobacteriales</taxon>
        <taxon>Corynebacteriaceae</taxon>
        <taxon>Corynebacterium</taxon>
    </lineage>
</organism>
<dbReference type="GO" id="GO:0016301">
    <property type="term" value="F:kinase activity"/>
    <property type="evidence" value="ECO:0007669"/>
    <property type="project" value="UniProtKB-KW"/>
</dbReference>
<keyword evidence="14" id="KW-0472">Membrane</keyword>
<dbReference type="Gene3D" id="3.30.565.10">
    <property type="entry name" value="Histidine kinase-like ATPase, C-terminal domain"/>
    <property type="match status" value="1"/>
</dbReference>
<dbReference type="SMART" id="SM00388">
    <property type="entry name" value="HisKA"/>
    <property type="match status" value="1"/>
</dbReference>
<evidence type="ECO:0000256" key="3">
    <source>
        <dbReference type="ARBA" id="ARBA00012438"/>
    </source>
</evidence>
<keyword evidence="10" id="KW-0067">ATP-binding</keyword>
<evidence type="ECO:0000313" key="18">
    <source>
        <dbReference type="Proteomes" id="UP000436181"/>
    </source>
</evidence>
<gene>
    <name evidence="17" type="ORF">F8377_02095</name>
</gene>
<keyword evidence="18" id="KW-1185">Reference proteome</keyword>
<dbReference type="CDD" id="cd00075">
    <property type="entry name" value="HATPase"/>
    <property type="match status" value="1"/>
</dbReference>
<comment type="subcellular location">
    <subcellularLocation>
        <location evidence="2">Cell membrane</location>
        <topology evidence="2">Multi-pass membrane protein</topology>
    </subcellularLocation>
</comment>
<dbReference type="InterPro" id="IPR036097">
    <property type="entry name" value="HisK_dim/P_sf"/>
</dbReference>
<dbReference type="InterPro" id="IPR003594">
    <property type="entry name" value="HATPase_dom"/>
</dbReference>
<keyword evidence="5" id="KW-0597">Phosphoprotein</keyword>
<feature type="domain" description="HAMP" evidence="16">
    <location>
        <begin position="244"/>
        <end position="296"/>
    </location>
</feature>
<dbReference type="Gene3D" id="1.10.287.130">
    <property type="match status" value="1"/>
</dbReference>
<keyword evidence="8" id="KW-0547">Nucleotide-binding</keyword>
<dbReference type="SUPFAM" id="SSF55874">
    <property type="entry name" value="ATPase domain of HSP90 chaperone/DNA topoisomerase II/histidine kinase"/>
    <property type="match status" value="1"/>
</dbReference>
<dbReference type="SMART" id="SM00387">
    <property type="entry name" value="HATPase_c"/>
    <property type="match status" value="1"/>
</dbReference>
<keyword evidence="6" id="KW-0808">Transferase</keyword>
<dbReference type="InterPro" id="IPR047669">
    <property type="entry name" value="MtrAB_MtrB"/>
</dbReference>
<dbReference type="EC" id="2.7.13.3" evidence="3"/>
<keyword evidence="12" id="KW-0902">Two-component regulatory system</keyword>
<dbReference type="InterPro" id="IPR004358">
    <property type="entry name" value="Sig_transdc_His_kin-like_C"/>
</dbReference>
<evidence type="ECO:0000256" key="11">
    <source>
        <dbReference type="ARBA" id="ARBA00022989"/>
    </source>
</evidence>
<evidence type="ECO:0000256" key="12">
    <source>
        <dbReference type="ARBA" id="ARBA00023012"/>
    </source>
</evidence>
<reference evidence="17 18" key="1">
    <citation type="submission" date="2019-10" db="EMBL/GenBank/DDBJ databases">
        <title>Corynebacterium sp novel species isolated from the respiratory tract of Marmot.</title>
        <authorList>
            <person name="Zhang G."/>
        </authorList>
    </citation>
    <scope>NUCLEOTIDE SEQUENCE [LARGE SCALE GENOMIC DNA]</scope>
    <source>
        <strain evidence="17 18">336</strain>
    </source>
</reference>
<dbReference type="InterPro" id="IPR003660">
    <property type="entry name" value="HAMP_dom"/>
</dbReference>
<evidence type="ECO:0000259" key="16">
    <source>
        <dbReference type="PROSITE" id="PS50885"/>
    </source>
</evidence>
<dbReference type="SUPFAM" id="SSF158472">
    <property type="entry name" value="HAMP domain-like"/>
    <property type="match status" value="1"/>
</dbReference>
<dbReference type="InterPro" id="IPR003661">
    <property type="entry name" value="HisK_dim/P_dom"/>
</dbReference>
<dbReference type="PRINTS" id="PR00344">
    <property type="entry name" value="BCTRLSENSOR"/>
</dbReference>
<evidence type="ECO:0000256" key="7">
    <source>
        <dbReference type="ARBA" id="ARBA00022692"/>
    </source>
</evidence>
<evidence type="ECO:0000256" key="9">
    <source>
        <dbReference type="ARBA" id="ARBA00022777"/>
    </source>
</evidence>
<keyword evidence="4" id="KW-1003">Cell membrane</keyword>
<evidence type="ECO:0000256" key="10">
    <source>
        <dbReference type="ARBA" id="ARBA00022840"/>
    </source>
</evidence>
<dbReference type="InterPro" id="IPR036890">
    <property type="entry name" value="HATPase_C_sf"/>
</dbReference>